<organism evidence="4 5">
    <name type="scientific">Gloeocapsopsis dulcis AAB1 = 1H9</name>
    <dbReference type="NCBI Taxonomy" id="1433147"/>
    <lineage>
        <taxon>Bacteria</taxon>
        <taxon>Bacillati</taxon>
        <taxon>Cyanobacteriota</taxon>
        <taxon>Cyanophyceae</taxon>
        <taxon>Oscillatoriophycideae</taxon>
        <taxon>Chroococcales</taxon>
        <taxon>Chroococcaceae</taxon>
        <taxon>Gloeocapsopsis</taxon>
        <taxon>Gloeocapsopsis dulcis</taxon>
    </lineage>
</organism>
<dbReference type="CDD" id="cd07989">
    <property type="entry name" value="LPLAT_AGPAT-like"/>
    <property type="match status" value="1"/>
</dbReference>
<dbReference type="GO" id="GO:0003841">
    <property type="term" value="F:1-acylglycerol-3-phosphate O-acyltransferase activity"/>
    <property type="evidence" value="ECO:0007669"/>
    <property type="project" value="TreeGrafter"/>
</dbReference>
<proteinExistence type="predicted"/>
<sequence>MSANNALQVSQGFLASVGTQMFRYYEDRIPRSGPVLVVSNHRSFMDAPILMTTLERPIRFACHHYMAQVPVMREIVTDLLGCFPLEAKEKRQQGFFQQALNLLNSSQVVGIFPEGTRPMVTFTQPDHLGEFQRGFAHLALRGTTSGVVPSVQNLTILPIAIASLEEVNTSAVPLKLLSLFDPSEPLFNQSGWHPLVIYRRVAVLVGRPYWISHQQQMEYQGKQAKNAVADLTHYCQEEIAQLLRQGFY</sequence>
<dbReference type="SUPFAM" id="SSF69593">
    <property type="entry name" value="Glycerol-3-phosphate (1)-acyltransferase"/>
    <property type="match status" value="1"/>
</dbReference>
<comment type="caution">
    <text evidence="4">The sequence shown here is derived from an EMBL/GenBank/DDBJ whole genome shotgun (WGS) entry which is preliminary data.</text>
</comment>
<dbReference type="AlphaFoldDB" id="A0A6N8FUH4"/>
<accession>A0A6N8FUH4</accession>
<evidence type="ECO:0000256" key="1">
    <source>
        <dbReference type="ARBA" id="ARBA00022679"/>
    </source>
</evidence>
<reference evidence="4 5" key="1">
    <citation type="journal article" date="2019" name="Front. Microbiol.">
        <title>Genomic Features for Desiccation Tolerance and Sugar Biosynthesis in the Extremophile Gloeocapsopsis sp. UTEX B3054.</title>
        <authorList>
            <person name="Urrejola C."/>
            <person name="Alcorta J."/>
            <person name="Salas L."/>
            <person name="Vasquez M."/>
            <person name="Polz M.F."/>
            <person name="Vicuna R."/>
            <person name="Diez B."/>
        </authorList>
    </citation>
    <scope>NUCLEOTIDE SEQUENCE [LARGE SCALE GENOMIC DNA]</scope>
    <source>
        <strain evidence="4 5">1H9</strain>
    </source>
</reference>
<evidence type="ECO:0000313" key="4">
    <source>
        <dbReference type="EMBL" id="MUL36753.1"/>
    </source>
</evidence>
<dbReference type="SMART" id="SM00563">
    <property type="entry name" value="PlsC"/>
    <property type="match status" value="1"/>
</dbReference>
<protein>
    <submittedName>
        <fullName evidence="4">1-acyl-sn-glycerol-3-phosphate acyltransferase</fullName>
    </submittedName>
</protein>
<dbReference type="GO" id="GO:0006654">
    <property type="term" value="P:phosphatidic acid biosynthetic process"/>
    <property type="evidence" value="ECO:0007669"/>
    <property type="project" value="TreeGrafter"/>
</dbReference>
<feature type="domain" description="Phospholipid/glycerol acyltransferase" evidence="3">
    <location>
        <begin position="35"/>
        <end position="164"/>
    </location>
</feature>
<evidence type="ECO:0000259" key="3">
    <source>
        <dbReference type="SMART" id="SM00563"/>
    </source>
</evidence>
<name>A0A6N8FUH4_9CHRO</name>
<keyword evidence="5" id="KW-1185">Reference proteome</keyword>
<evidence type="ECO:0000313" key="5">
    <source>
        <dbReference type="Proteomes" id="UP000441797"/>
    </source>
</evidence>
<dbReference type="PANTHER" id="PTHR10434:SF66">
    <property type="entry name" value="PHOSPHOLIPID_GLYCEROL ACYLTRANSFERASE DOMAIN-CONTAINING PROTEIN"/>
    <property type="match status" value="1"/>
</dbReference>
<dbReference type="EMBL" id="NAPY01000013">
    <property type="protein sequence ID" value="MUL36753.1"/>
    <property type="molecule type" value="Genomic_DNA"/>
</dbReference>
<dbReference type="Pfam" id="PF01553">
    <property type="entry name" value="Acyltransferase"/>
    <property type="match status" value="1"/>
</dbReference>
<dbReference type="InterPro" id="IPR002123">
    <property type="entry name" value="Plipid/glycerol_acylTrfase"/>
</dbReference>
<dbReference type="RefSeq" id="WP_105221442.1">
    <property type="nucleotide sequence ID" value="NZ_CAWNSU010000096.1"/>
</dbReference>
<evidence type="ECO:0000256" key="2">
    <source>
        <dbReference type="ARBA" id="ARBA00023315"/>
    </source>
</evidence>
<dbReference type="OrthoDB" id="458442at2"/>
<keyword evidence="2 4" id="KW-0012">Acyltransferase</keyword>
<keyword evidence="1 4" id="KW-0808">Transferase</keyword>
<dbReference type="PANTHER" id="PTHR10434">
    <property type="entry name" value="1-ACYL-SN-GLYCEROL-3-PHOSPHATE ACYLTRANSFERASE"/>
    <property type="match status" value="1"/>
</dbReference>
<gene>
    <name evidence="4" type="ORF">BWI75_10425</name>
</gene>
<dbReference type="Proteomes" id="UP000441797">
    <property type="component" value="Unassembled WGS sequence"/>
</dbReference>